<feature type="transmembrane region" description="Helical" evidence="1">
    <location>
        <begin position="119"/>
        <end position="140"/>
    </location>
</feature>
<keyword evidence="1" id="KW-0812">Transmembrane</keyword>
<proteinExistence type="predicted"/>
<feature type="transmembrane region" description="Helical" evidence="1">
    <location>
        <begin position="25"/>
        <end position="44"/>
    </location>
</feature>
<keyword evidence="1" id="KW-0472">Membrane</keyword>
<feature type="transmembrane region" description="Helical" evidence="1">
    <location>
        <begin position="389"/>
        <end position="409"/>
    </location>
</feature>
<keyword evidence="3" id="KW-1185">Reference proteome</keyword>
<dbReference type="RefSeq" id="WP_239674842.1">
    <property type="nucleotide sequence ID" value="NZ_CP070499.1"/>
</dbReference>
<feature type="transmembrane region" description="Helical" evidence="1">
    <location>
        <begin position="199"/>
        <end position="222"/>
    </location>
</feature>
<protein>
    <submittedName>
        <fullName evidence="2">Uncharacterized protein</fullName>
    </submittedName>
</protein>
<dbReference type="Proteomes" id="UP000662857">
    <property type="component" value="Chromosome"/>
</dbReference>
<dbReference type="EMBL" id="CP070499">
    <property type="protein sequence ID" value="QSB12802.1"/>
    <property type="molecule type" value="Genomic_DNA"/>
</dbReference>
<sequence>MPAWNLAPSRAQPVSPSHYRRGGGLVVAMLLLLGGLVLLLPGFATAIEQHRVERTIAADREVTAEVYRESRAVYRSEAGELEFARAPTDAPVGAAVELLVDPQRPGRLQAPEQLPPAGWIAPLCLAGAGAVSLAGVVLLIRTARRGRPSPGELSPRWQANLAVILDGPPEAAEGPQVRPWLPAAADPAPPTGRTGVLRFAWASPLTLAVLAGLFSFALPQLGGDGRGWVVAVAAVVLWLPAVGMALAAAVYRVDVGTDGGLTIRTLVTRRRYELSQLSQVTGWTWSIDRSTRGSKAGRQPAGARLACWNLGLHFRDGRHLFYSPTNVRDHELIGRAIRWWALRTRAAATPDMAYALGLVSDPRELARSPLPLASDDPVLRRPGRRLRGALVYGGHIALTFATIGALPAVNLAGTAVTGPAPDPRVVAEPCALVEGLDLAGPFTSADDPVAWQGCAAGDERDVWLSVSPSIHSAPRSVRFWLADNDAVATVPISDEALLARMGVDHAQVVVFGGGERVTITFIVAEVSGIASLTRQATDATGSTLAESARFDALVDLVRAVSASPAGTQSVRSFTGDGVGDRARERAIESALTVSADPELVVAWLDEAGIPTEQLTPGG</sequence>
<gene>
    <name evidence="2" type="ORF">JQS43_14020</name>
</gene>
<reference evidence="2" key="1">
    <citation type="submission" date="2021-02" db="EMBL/GenBank/DDBJ databases">
        <title>Natrosporangium hydrolyticum gen. nov., sp. nov, a haloalkaliphilic actinobacterium from a soda solonchak soil.</title>
        <authorList>
            <person name="Sorokin D.Y."/>
            <person name="Khijniak T.V."/>
            <person name="Zakharycheva A.P."/>
            <person name="Boueva O.V."/>
            <person name="Ariskina E.V."/>
            <person name="Hahnke R.L."/>
            <person name="Bunk B."/>
            <person name="Sproer C."/>
            <person name="Schumann P."/>
            <person name="Evtushenko L.I."/>
            <person name="Kublanov I.V."/>
        </authorList>
    </citation>
    <scope>NUCLEOTIDE SEQUENCE</scope>
    <source>
        <strain evidence="2">DSM 106523</strain>
    </source>
</reference>
<evidence type="ECO:0000256" key="1">
    <source>
        <dbReference type="SAM" id="Phobius"/>
    </source>
</evidence>
<dbReference type="AlphaFoldDB" id="A0A895Y957"/>
<dbReference type="KEGG" id="nhy:JQS43_14020"/>
<name>A0A895Y957_9ACTN</name>
<organism evidence="2 3">
    <name type="scientific">Natronosporangium hydrolyticum</name>
    <dbReference type="NCBI Taxonomy" id="2811111"/>
    <lineage>
        <taxon>Bacteria</taxon>
        <taxon>Bacillati</taxon>
        <taxon>Actinomycetota</taxon>
        <taxon>Actinomycetes</taxon>
        <taxon>Micromonosporales</taxon>
        <taxon>Micromonosporaceae</taxon>
        <taxon>Natronosporangium</taxon>
    </lineage>
</organism>
<evidence type="ECO:0000313" key="2">
    <source>
        <dbReference type="EMBL" id="QSB12802.1"/>
    </source>
</evidence>
<keyword evidence="1" id="KW-1133">Transmembrane helix</keyword>
<accession>A0A895Y957</accession>
<feature type="transmembrane region" description="Helical" evidence="1">
    <location>
        <begin position="228"/>
        <end position="251"/>
    </location>
</feature>
<evidence type="ECO:0000313" key="3">
    <source>
        <dbReference type="Proteomes" id="UP000662857"/>
    </source>
</evidence>